<feature type="non-terminal residue" evidence="1">
    <location>
        <position position="70"/>
    </location>
</feature>
<proteinExistence type="predicted"/>
<accession>A0A0B7C2J4</accession>
<dbReference type="EMBL" id="HACG01051990">
    <property type="protein sequence ID" value="CEK98861.1"/>
    <property type="molecule type" value="Transcribed_RNA"/>
</dbReference>
<sequence>MGDLFHYLELRAQGRIKEHKFRKSWKAVLYMLEDAAAKPSQNQPCEFSGEPRATFLMDFSPSKLRVASTH</sequence>
<protein>
    <submittedName>
        <fullName evidence="1">Uncharacterized protein</fullName>
    </submittedName>
</protein>
<name>A0A0B7C2J4_9EUPU</name>
<gene>
    <name evidence="1" type="primary">ORF219819</name>
</gene>
<dbReference type="AlphaFoldDB" id="A0A0B7C2J4"/>
<reference evidence="1" key="1">
    <citation type="submission" date="2014-12" db="EMBL/GenBank/DDBJ databases">
        <title>Insight into the proteome of Arion vulgaris.</title>
        <authorList>
            <person name="Aradska J."/>
            <person name="Bulat T."/>
            <person name="Smidak R."/>
            <person name="Sarate P."/>
            <person name="Gangsoo J."/>
            <person name="Sialana F."/>
            <person name="Bilban M."/>
            <person name="Lubec G."/>
        </authorList>
    </citation>
    <scope>NUCLEOTIDE SEQUENCE</scope>
    <source>
        <tissue evidence="1">Skin</tissue>
    </source>
</reference>
<organism evidence="1">
    <name type="scientific">Arion vulgaris</name>
    <dbReference type="NCBI Taxonomy" id="1028688"/>
    <lineage>
        <taxon>Eukaryota</taxon>
        <taxon>Metazoa</taxon>
        <taxon>Spiralia</taxon>
        <taxon>Lophotrochozoa</taxon>
        <taxon>Mollusca</taxon>
        <taxon>Gastropoda</taxon>
        <taxon>Heterobranchia</taxon>
        <taxon>Euthyneura</taxon>
        <taxon>Panpulmonata</taxon>
        <taxon>Eupulmonata</taxon>
        <taxon>Stylommatophora</taxon>
        <taxon>Helicina</taxon>
        <taxon>Arionoidea</taxon>
        <taxon>Arionidae</taxon>
        <taxon>Arion</taxon>
    </lineage>
</organism>
<evidence type="ECO:0000313" key="1">
    <source>
        <dbReference type="EMBL" id="CEK98861.1"/>
    </source>
</evidence>